<evidence type="ECO:0000256" key="1">
    <source>
        <dbReference type="SAM" id="Coils"/>
    </source>
</evidence>
<keyword evidence="1" id="KW-0175">Coiled coil</keyword>
<dbReference type="OrthoDB" id="6511622at2759"/>
<protein>
    <submittedName>
        <fullName evidence="2">Uncharacterized protein</fullName>
    </submittedName>
</protein>
<gene>
    <name evidence="2" type="ORF">AVEN_13804_1</name>
</gene>
<dbReference type="EMBL" id="BGPR01002220">
    <property type="protein sequence ID" value="GBM69944.1"/>
    <property type="molecule type" value="Genomic_DNA"/>
</dbReference>
<evidence type="ECO:0000313" key="3">
    <source>
        <dbReference type="Proteomes" id="UP000499080"/>
    </source>
</evidence>
<dbReference type="AlphaFoldDB" id="A0A4Y2HWP6"/>
<dbReference type="Proteomes" id="UP000499080">
    <property type="component" value="Unassembled WGS sequence"/>
</dbReference>
<organism evidence="2 3">
    <name type="scientific">Araneus ventricosus</name>
    <name type="common">Orbweaver spider</name>
    <name type="synonym">Epeira ventricosa</name>
    <dbReference type="NCBI Taxonomy" id="182803"/>
    <lineage>
        <taxon>Eukaryota</taxon>
        <taxon>Metazoa</taxon>
        <taxon>Ecdysozoa</taxon>
        <taxon>Arthropoda</taxon>
        <taxon>Chelicerata</taxon>
        <taxon>Arachnida</taxon>
        <taxon>Araneae</taxon>
        <taxon>Araneomorphae</taxon>
        <taxon>Entelegynae</taxon>
        <taxon>Araneoidea</taxon>
        <taxon>Araneidae</taxon>
        <taxon>Araneus</taxon>
    </lineage>
</organism>
<proteinExistence type="predicted"/>
<accession>A0A4Y2HWP6</accession>
<evidence type="ECO:0000313" key="2">
    <source>
        <dbReference type="EMBL" id="GBM69944.1"/>
    </source>
</evidence>
<reference evidence="2 3" key="1">
    <citation type="journal article" date="2019" name="Sci. Rep.">
        <title>Orb-weaving spider Araneus ventricosus genome elucidates the spidroin gene catalogue.</title>
        <authorList>
            <person name="Kono N."/>
            <person name="Nakamura H."/>
            <person name="Ohtoshi R."/>
            <person name="Moran D.A.P."/>
            <person name="Shinohara A."/>
            <person name="Yoshida Y."/>
            <person name="Fujiwara M."/>
            <person name="Mori M."/>
            <person name="Tomita M."/>
            <person name="Arakawa K."/>
        </authorList>
    </citation>
    <scope>NUCLEOTIDE SEQUENCE [LARGE SCALE GENOMIC DNA]</scope>
</reference>
<name>A0A4Y2HWP6_ARAVE</name>
<feature type="coiled-coil region" evidence="1">
    <location>
        <begin position="62"/>
        <end position="110"/>
    </location>
</feature>
<comment type="caution">
    <text evidence="2">The sequence shown here is derived from an EMBL/GenBank/DDBJ whole genome shotgun (WGS) entry which is preliminary data.</text>
</comment>
<keyword evidence="3" id="KW-1185">Reference proteome</keyword>
<sequence length="222" mass="25577">MMGRGEWSAKSYEILARWFKLRKEEGCFIAGQKGQWINEIQRKTLPLKTLFIKLRQEALKNGNAKKNEIKRLQGDIKNFKEDRNLLLLQIQEKNKNVENLKSNNDSLVKINAYNGKKKSGKLSFRKGEIVAVRRNPKATGESTNTQPLYRGPKVVTEILPSDTYTISQLEPSNGSLYVTTAHVSQLKVWKSWYEDDDNSSRNSDYKPEMQRPNALCLNHCVM</sequence>